<keyword evidence="2" id="KW-0732">Signal</keyword>
<feature type="chain" id="PRO_5021933151" evidence="2">
    <location>
        <begin position="25"/>
        <end position="329"/>
    </location>
</feature>
<reference evidence="3 4" key="1">
    <citation type="submission" date="2017-05" db="EMBL/GenBank/DDBJ databases">
        <authorList>
            <person name="Varghese N."/>
            <person name="Submissions S."/>
        </authorList>
    </citation>
    <scope>NUCLEOTIDE SEQUENCE [LARGE SCALE GENOMIC DNA]</scope>
    <source>
        <strain evidence="3 4">DSM 19036</strain>
    </source>
</reference>
<gene>
    <name evidence="3" type="ORF">SAMN06265348_103296</name>
</gene>
<proteinExistence type="predicted"/>
<evidence type="ECO:0000256" key="1">
    <source>
        <dbReference type="SAM" id="Coils"/>
    </source>
</evidence>
<accession>A0A521C7R9</accession>
<dbReference type="AlphaFoldDB" id="A0A521C7R9"/>
<sequence>MKKKYLNYLLLIALVLHISLIASASNKKSEFRGSDYSTTITFPAGFVVGDYVEFLRVQPGDAAAGGYYSVSIAYTRINIAAGATHIASISHSNPSVWREVGRVNNNGYLDQGQNFTIDCNTEYANPRFRIRAVNTLGLQSSPITVVINVTCMNENYGYTPIESRGNDLTVKSFLPMTNEWDLYVGNNYNPASAFIAIKALTNGNVGIGTATPTEKLSVNGNIRAREIKVESQNWPDYVFKPGYKLPPLDEVKAYIIQNEHLSEIPSGKEIGEKGLSLGAMNKLLMKKIEELTLYLIQKDEQLNQQAIQLNEVNSKLEMLNSRLTKIEKK</sequence>
<feature type="coiled-coil region" evidence="1">
    <location>
        <begin position="302"/>
        <end position="329"/>
    </location>
</feature>
<evidence type="ECO:0000313" key="4">
    <source>
        <dbReference type="Proteomes" id="UP000320300"/>
    </source>
</evidence>
<protein>
    <submittedName>
        <fullName evidence="3">Uncharacterized protein</fullName>
    </submittedName>
</protein>
<organism evidence="3 4">
    <name type="scientific">Pedobacter westerhofensis</name>
    <dbReference type="NCBI Taxonomy" id="425512"/>
    <lineage>
        <taxon>Bacteria</taxon>
        <taxon>Pseudomonadati</taxon>
        <taxon>Bacteroidota</taxon>
        <taxon>Sphingobacteriia</taxon>
        <taxon>Sphingobacteriales</taxon>
        <taxon>Sphingobacteriaceae</taxon>
        <taxon>Pedobacter</taxon>
    </lineage>
</organism>
<evidence type="ECO:0000256" key="2">
    <source>
        <dbReference type="SAM" id="SignalP"/>
    </source>
</evidence>
<keyword evidence="1" id="KW-0175">Coiled coil</keyword>
<dbReference type="EMBL" id="FXTN01000003">
    <property type="protein sequence ID" value="SMO55532.1"/>
    <property type="molecule type" value="Genomic_DNA"/>
</dbReference>
<dbReference type="Proteomes" id="UP000320300">
    <property type="component" value="Unassembled WGS sequence"/>
</dbReference>
<feature type="signal peptide" evidence="2">
    <location>
        <begin position="1"/>
        <end position="24"/>
    </location>
</feature>
<evidence type="ECO:0000313" key="3">
    <source>
        <dbReference type="EMBL" id="SMO55532.1"/>
    </source>
</evidence>
<dbReference type="RefSeq" id="WP_246101395.1">
    <property type="nucleotide sequence ID" value="NZ_CBCSJO010000004.1"/>
</dbReference>
<keyword evidence="4" id="KW-1185">Reference proteome</keyword>
<name>A0A521C7R9_9SPHI</name>